<organism evidence="6 7">
    <name type="scientific">Mycoplasmopsis columboralis</name>
    <dbReference type="NCBI Taxonomy" id="171282"/>
    <lineage>
        <taxon>Bacteria</taxon>
        <taxon>Bacillati</taxon>
        <taxon>Mycoplasmatota</taxon>
        <taxon>Mycoplasmoidales</taxon>
        <taxon>Metamycoplasmataceae</taxon>
        <taxon>Mycoplasmopsis</taxon>
    </lineage>
</organism>
<dbReference type="AlphaFoldDB" id="A0A449B7L8"/>
<evidence type="ECO:0000259" key="5">
    <source>
        <dbReference type="Pfam" id="PF01420"/>
    </source>
</evidence>
<reference evidence="6 7" key="1">
    <citation type="submission" date="2019-01" db="EMBL/GenBank/DDBJ databases">
        <authorList>
            <consortium name="Pathogen Informatics"/>
        </authorList>
    </citation>
    <scope>NUCLEOTIDE SEQUENCE [LARGE SCALE GENOMIC DNA]</scope>
    <source>
        <strain evidence="6 7">NCTC10179</strain>
    </source>
</reference>
<accession>A0A449B7L8</accession>
<evidence type="ECO:0000313" key="6">
    <source>
        <dbReference type="EMBL" id="VEU76583.1"/>
    </source>
</evidence>
<gene>
    <name evidence="6" type="primary">hsdS_3</name>
    <name evidence="6" type="ORF">NCTC10179_00783</name>
</gene>
<dbReference type="REBASE" id="298653">
    <property type="entry name" value="S2.Mco10179ORF781P"/>
</dbReference>
<sequence length="131" mass="15388">MDWQNTNFWAGAHCYVIKTKNEDKLLNRYLYFVLKDKESYLMENKEGAGIPSLPRNIIKNLKVSIPSIEKQKVLVNILNTFEELTNTLKTGLPKEIELREQQYAYYRDKLLSFAQGTLEVSPERERESLRS</sequence>
<protein>
    <submittedName>
        <fullName evidence="6">Type I restriction-modification system, S subunit</fullName>
    </submittedName>
</protein>
<dbReference type="Proteomes" id="UP000289497">
    <property type="component" value="Chromosome"/>
</dbReference>
<dbReference type="PANTHER" id="PTHR43140:SF1">
    <property type="entry name" value="TYPE I RESTRICTION ENZYME ECOKI SPECIFICITY SUBUNIT"/>
    <property type="match status" value="1"/>
</dbReference>
<dbReference type="Pfam" id="PF01420">
    <property type="entry name" value="Methylase_S"/>
    <property type="match status" value="1"/>
</dbReference>
<evidence type="ECO:0000313" key="7">
    <source>
        <dbReference type="Proteomes" id="UP000289497"/>
    </source>
</evidence>
<evidence type="ECO:0000256" key="4">
    <source>
        <dbReference type="ARBA" id="ARBA00038652"/>
    </source>
</evidence>
<dbReference type="GO" id="GO:0009307">
    <property type="term" value="P:DNA restriction-modification system"/>
    <property type="evidence" value="ECO:0007669"/>
    <property type="project" value="UniProtKB-KW"/>
</dbReference>
<evidence type="ECO:0000256" key="3">
    <source>
        <dbReference type="ARBA" id="ARBA00023125"/>
    </source>
</evidence>
<comment type="subunit">
    <text evidence="4">The methyltransferase is composed of M and S polypeptides.</text>
</comment>
<dbReference type="InterPro" id="IPR044946">
    <property type="entry name" value="Restrct_endonuc_typeI_TRD_sf"/>
</dbReference>
<dbReference type="InterPro" id="IPR051212">
    <property type="entry name" value="Type-I_RE_S_subunit"/>
</dbReference>
<dbReference type="InterPro" id="IPR000055">
    <property type="entry name" value="Restrct_endonuc_typeI_TRD"/>
</dbReference>
<dbReference type="Gene3D" id="3.90.220.20">
    <property type="entry name" value="DNA methylase specificity domains"/>
    <property type="match status" value="1"/>
</dbReference>
<dbReference type="EMBL" id="LR215039">
    <property type="protein sequence ID" value="VEU76583.1"/>
    <property type="molecule type" value="Genomic_DNA"/>
</dbReference>
<dbReference type="SUPFAM" id="SSF116734">
    <property type="entry name" value="DNA methylase specificity domain"/>
    <property type="match status" value="1"/>
</dbReference>
<feature type="domain" description="Type I restriction modification DNA specificity" evidence="5">
    <location>
        <begin position="3"/>
        <end position="97"/>
    </location>
</feature>
<evidence type="ECO:0000256" key="1">
    <source>
        <dbReference type="ARBA" id="ARBA00010923"/>
    </source>
</evidence>
<name>A0A449B7L8_9BACT</name>
<proteinExistence type="inferred from homology"/>
<dbReference type="CDD" id="cd17291">
    <property type="entry name" value="RMtype1_S_MgeORF438P-TRD-CR_like"/>
    <property type="match status" value="1"/>
</dbReference>
<keyword evidence="3" id="KW-0238">DNA-binding</keyword>
<dbReference type="KEGG" id="mcou:NCTC10179_00783"/>
<dbReference type="PANTHER" id="PTHR43140">
    <property type="entry name" value="TYPE-1 RESTRICTION ENZYME ECOKI SPECIFICITY PROTEIN"/>
    <property type="match status" value="1"/>
</dbReference>
<keyword evidence="7" id="KW-1185">Reference proteome</keyword>
<dbReference type="GO" id="GO:0003677">
    <property type="term" value="F:DNA binding"/>
    <property type="evidence" value="ECO:0007669"/>
    <property type="project" value="UniProtKB-KW"/>
</dbReference>
<comment type="similarity">
    <text evidence="1">Belongs to the type-I restriction system S methylase family.</text>
</comment>
<keyword evidence="2" id="KW-0680">Restriction system</keyword>
<evidence type="ECO:0000256" key="2">
    <source>
        <dbReference type="ARBA" id="ARBA00022747"/>
    </source>
</evidence>